<comment type="caution">
    <text evidence="1">The sequence shown here is derived from an EMBL/GenBank/DDBJ whole genome shotgun (WGS) entry which is preliminary data.</text>
</comment>
<reference evidence="1 2" key="1">
    <citation type="submission" date="2013-07" db="EMBL/GenBank/DDBJ databases">
        <title>Comparative Genomic and Metabolomic Analysis of Twelve Strains of Pseudoalteromonas luteoviolacea.</title>
        <authorList>
            <person name="Vynne N.G."/>
            <person name="Mansson M."/>
            <person name="Gram L."/>
        </authorList>
    </citation>
    <scope>NUCLEOTIDE SEQUENCE [LARGE SCALE GENOMIC DNA]</scope>
    <source>
        <strain evidence="1 2">DSM 6061</strain>
    </source>
</reference>
<dbReference type="AlphaFoldDB" id="A0A166WHQ4"/>
<organism evidence="1 2">
    <name type="scientific">Pseudoalteromonas luteoviolacea DSM 6061</name>
    <dbReference type="NCBI Taxonomy" id="1365250"/>
    <lineage>
        <taxon>Bacteria</taxon>
        <taxon>Pseudomonadati</taxon>
        <taxon>Pseudomonadota</taxon>
        <taxon>Gammaproteobacteria</taxon>
        <taxon>Alteromonadales</taxon>
        <taxon>Pseudoalteromonadaceae</taxon>
        <taxon>Pseudoalteromonas</taxon>
    </lineage>
</organism>
<name>A0A166WHQ4_9GAMM</name>
<proteinExistence type="predicted"/>
<dbReference type="PATRIC" id="fig|1365250.3.peg.2501"/>
<evidence type="ECO:0000313" key="1">
    <source>
        <dbReference type="EMBL" id="KZN37493.1"/>
    </source>
</evidence>
<protein>
    <submittedName>
        <fullName evidence="1">Uncharacterized protein</fullName>
    </submittedName>
</protein>
<evidence type="ECO:0000313" key="2">
    <source>
        <dbReference type="Proteomes" id="UP000076643"/>
    </source>
</evidence>
<gene>
    <name evidence="1" type="ORF">N475_01370</name>
</gene>
<dbReference type="Proteomes" id="UP000076643">
    <property type="component" value="Unassembled WGS sequence"/>
</dbReference>
<keyword evidence="2" id="KW-1185">Reference proteome</keyword>
<accession>A0A166WHQ4</accession>
<dbReference type="EMBL" id="AUYB01000103">
    <property type="protein sequence ID" value="KZN37493.1"/>
    <property type="molecule type" value="Genomic_DNA"/>
</dbReference>
<sequence length="75" mass="9162">MYSVDDTLREQQTCQNTMSLINSWLCFLFREYRGFFRIIASDIFLIFKIEKNIFWANYISFALLINNTKHYLEVY</sequence>